<feature type="region of interest" description="Disordered" evidence="1">
    <location>
        <begin position="1"/>
        <end position="39"/>
    </location>
</feature>
<dbReference type="EMBL" id="OY882860">
    <property type="protein sequence ID" value="CAK6444016.1"/>
    <property type="molecule type" value="Genomic_DNA"/>
</dbReference>
<evidence type="ECO:0000313" key="2">
    <source>
        <dbReference type="EMBL" id="CAK6444016.1"/>
    </source>
</evidence>
<protein>
    <submittedName>
        <fullName evidence="2">Uncharacterized protein</fullName>
    </submittedName>
</protein>
<feature type="compositionally biased region" description="Polar residues" evidence="1">
    <location>
        <begin position="1"/>
        <end position="12"/>
    </location>
</feature>
<keyword evidence="3" id="KW-1185">Reference proteome</keyword>
<sequence length="113" mass="12299">MQQLAFNNSIQNVEKAPRSPCSGASAHPGAQNGNRWNEPSIPFLPRGLCHQQDLQVFPEALDSAMRQQRPVTASQGWPALPEGSALRARGPHRQRSWLAPGHGQTRGSCATHT</sequence>
<organism evidence="2 3">
    <name type="scientific">Pipistrellus nathusii</name>
    <name type="common">Nathusius' pipistrelle</name>
    <dbReference type="NCBI Taxonomy" id="59473"/>
    <lineage>
        <taxon>Eukaryota</taxon>
        <taxon>Metazoa</taxon>
        <taxon>Chordata</taxon>
        <taxon>Craniata</taxon>
        <taxon>Vertebrata</taxon>
        <taxon>Euteleostomi</taxon>
        <taxon>Mammalia</taxon>
        <taxon>Eutheria</taxon>
        <taxon>Laurasiatheria</taxon>
        <taxon>Chiroptera</taxon>
        <taxon>Yangochiroptera</taxon>
        <taxon>Vespertilionidae</taxon>
        <taxon>Pipistrellus</taxon>
    </lineage>
</organism>
<evidence type="ECO:0000313" key="3">
    <source>
        <dbReference type="Proteomes" id="UP001314169"/>
    </source>
</evidence>
<feature type="compositionally biased region" description="Polar residues" evidence="1">
    <location>
        <begin position="65"/>
        <end position="75"/>
    </location>
</feature>
<dbReference type="Proteomes" id="UP001314169">
    <property type="component" value="Chromosome 3"/>
</dbReference>
<gene>
    <name evidence="2" type="ORF">MPIPNATIZW_LOCUS12322</name>
</gene>
<proteinExistence type="predicted"/>
<accession>A0ABP0A0J9</accession>
<name>A0ABP0A0J9_PIPNA</name>
<feature type="region of interest" description="Disordered" evidence="1">
    <location>
        <begin position="65"/>
        <end position="113"/>
    </location>
</feature>
<reference evidence="2" key="1">
    <citation type="submission" date="2023-12" db="EMBL/GenBank/DDBJ databases">
        <authorList>
            <person name="Brown T."/>
        </authorList>
    </citation>
    <scope>NUCLEOTIDE SEQUENCE</scope>
</reference>
<evidence type="ECO:0000256" key="1">
    <source>
        <dbReference type="SAM" id="MobiDB-lite"/>
    </source>
</evidence>